<dbReference type="EMBL" id="SJPX01000001">
    <property type="protein sequence ID" value="TWU57246.1"/>
    <property type="molecule type" value="Genomic_DNA"/>
</dbReference>
<accession>A0A5C6FAJ8</accession>
<name>A0A5C6FAJ8_9BACT</name>
<comment type="caution">
    <text evidence="2">The sequence shown here is derived from an EMBL/GenBank/DDBJ whole genome shotgun (WGS) entry which is preliminary data.</text>
</comment>
<evidence type="ECO:0000256" key="1">
    <source>
        <dbReference type="SAM" id="Coils"/>
    </source>
</evidence>
<dbReference type="Proteomes" id="UP000317977">
    <property type="component" value="Unassembled WGS sequence"/>
</dbReference>
<dbReference type="AlphaFoldDB" id="A0A5C6FAJ8"/>
<gene>
    <name evidence="2" type="ORF">Poly59_01530</name>
</gene>
<proteinExistence type="predicted"/>
<protein>
    <submittedName>
        <fullName evidence="2">Uncharacterized protein</fullName>
    </submittedName>
</protein>
<keyword evidence="1" id="KW-0175">Coiled coil</keyword>
<reference evidence="2 3" key="1">
    <citation type="submission" date="2019-02" db="EMBL/GenBank/DDBJ databases">
        <title>Deep-cultivation of Planctomycetes and their phenomic and genomic characterization uncovers novel biology.</title>
        <authorList>
            <person name="Wiegand S."/>
            <person name="Jogler M."/>
            <person name="Boedeker C."/>
            <person name="Pinto D."/>
            <person name="Vollmers J."/>
            <person name="Rivas-Marin E."/>
            <person name="Kohn T."/>
            <person name="Peeters S.H."/>
            <person name="Heuer A."/>
            <person name="Rast P."/>
            <person name="Oberbeckmann S."/>
            <person name="Bunk B."/>
            <person name="Jeske O."/>
            <person name="Meyerdierks A."/>
            <person name="Storesund J.E."/>
            <person name="Kallscheuer N."/>
            <person name="Luecker S."/>
            <person name="Lage O.M."/>
            <person name="Pohl T."/>
            <person name="Merkel B.J."/>
            <person name="Hornburger P."/>
            <person name="Mueller R.-W."/>
            <person name="Bruemmer F."/>
            <person name="Labrenz M."/>
            <person name="Spormann A.M."/>
            <person name="Op Den Camp H."/>
            <person name="Overmann J."/>
            <person name="Amann R."/>
            <person name="Jetten M.S.M."/>
            <person name="Mascher T."/>
            <person name="Medema M.H."/>
            <person name="Devos D.P."/>
            <person name="Kaster A.-K."/>
            <person name="Ovreas L."/>
            <person name="Rohde M."/>
            <person name="Galperin M.Y."/>
            <person name="Jogler C."/>
        </authorList>
    </citation>
    <scope>NUCLEOTIDE SEQUENCE [LARGE SCALE GENOMIC DNA]</scope>
    <source>
        <strain evidence="2 3">Poly59</strain>
    </source>
</reference>
<organism evidence="2 3">
    <name type="scientific">Rubripirellula reticaptiva</name>
    <dbReference type="NCBI Taxonomy" id="2528013"/>
    <lineage>
        <taxon>Bacteria</taxon>
        <taxon>Pseudomonadati</taxon>
        <taxon>Planctomycetota</taxon>
        <taxon>Planctomycetia</taxon>
        <taxon>Pirellulales</taxon>
        <taxon>Pirellulaceae</taxon>
        <taxon>Rubripirellula</taxon>
    </lineage>
</organism>
<dbReference type="RefSeq" id="WP_146532177.1">
    <property type="nucleotide sequence ID" value="NZ_SJPX01000001.1"/>
</dbReference>
<feature type="coiled-coil region" evidence="1">
    <location>
        <begin position="171"/>
        <end position="198"/>
    </location>
</feature>
<evidence type="ECO:0000313" key="3">
    <source>
        <dbReference type="Proteomes" id="UP000317977"/>
    </source>
</evidence>
<sequence>MKASPSRRVPYGFVVIRRATWLSLMLVATTVTAIEPTKSIGPLAANGPQLDRTLPTDANQLAGESEAAVLLLVQSHLPQLAGMLDRLRDANPRQYERAIRDLSRWVKRLESAKKRDSKLHGIEVDLLKAETNVDLLSAKLKVRDDASDRNLLRDAVDQLHQAKTARVRYDVQLAADRLDRAKQQLQSANQKLKMLEDSTEADRQHAYVGLLRKSGRRP</sequence>
<keyword evidence="3" id="KW-1185">Reference proteome</keyword>
<evidence type="ECO:0000313" key="2">
    <source>
        <dbReference type="EMBL" id="TWU57246.1"/>
    </source>
</evidence>
<dbReference type="OrthoDB" id="264011at2"/>